<feature type="compositionally biased region" description="Polar residues" evidence="1">
    <location>
        <begin position="204"/>
        <end position="216"/>
    </location>
</feature>
<reference evidence="2 3" key="1">
    <citation type="submission" date="2018-06" db="EMBL/GenBank/DDBJ databases">
        <title>Complete genome sequencing of Azospirillum sp. M2T2B2.</title>
        <authorList>
            <person name="Heo J."/>
            <person name="Kim S.-J."/>
            <person name="Kwon S.-W."/>
            <person name="Anandham R."/>
        </authorList>
    </citation>
    <scope>NUCLEOTIDE SEQUENCE [LARGE SCALE GENOMIC DNA]</scope>
    <source>
        <strain evidence="2 3">M2T2B2</strain>
        <plasmid evidence="2 3">unnamed2</plasmid>
    </source>
</reference>
<feature type="compositionally biased region" description="Low complexity" evidence="1">
    <location>
        <begin position="191"/>
        <end position="202"/>
    </location>
</feature>
<organism evidence="2 3">
    <name type="scientific">Azospirillum ramasamyi</name>
    <dbReference type="NCBI Taxonomy" id="682998"/>
    <lineage>
        <taxon>Bacteria</taxon>
        <taxon>Pseudomonadati</taxon>
        <taxon>Pseudomonadota</taxon>
        <taxon>Alphaproteobacteria</taxon>
        <taxon>Rhodospirillales</taxon>
        <taxon>Azospirillaceae</taxon>
        <taxon>Azospirillum</taxon>
    </lineage>
</organism>
<gene>
    <name evidence="2" type="ORF">DM194_21285</name>
</gene>
<keyword evidence="2" id="KW-0614">Plasmid</keyword>
<evidence type="ECO:0000256" key="1">
    <source>
        <dbReference type="SAM" id="MobiDB-lite"/>
    </source>
</evidence>
<evidence type="ECO:0000313" key="2">
    <source>
        <dbReference type="EMBL" id="AWU96818.1"/>
    </source>
</evidence>
<dbReference type="InterPro" id="IPR011990">
    <property type="entry name" value="TPR-like_helical_dom_sf"/>
</dbReference>
<dbReference type="SUPFAM" id="SSF81901">
    <property type="entry name" value="HCP-like"/>
    <property type="match status" value="1"/>
</dbReference>
<evidence type="ECO:0000313" key="3">
    <source>
        <dbReference type="Proteomes" id="UP000249605"/>
    </source>
</evidence>
<feature type="compositionally biased region" description="Low complexity" evidence="1">
    <location>
        <begin position="368"/>
        <end position="381"/>
    </location>
</feature>
<dbReference type="EMBL" id="CP029832">
    <property type="protein sequence ID" value="AWU96818.1"/>
    <property type="molecule type" value="Genomic_DNA"/>
</dbReference>
<evidence type="ECO:0008006" key="4">
    <source>
        <dbReference type="Google" id="ProtNLM"/>
    </source>
</evidence>
<geneLocation type="plasmid" evidence="2 3">
    <name>unnamed2</name>
</geneLocation>
<proteinExistence type="predicted"/>
<accession>A0A2U9SGC5</accession>
<dbReference type="Gene3D" id="1.25.40.10">
    <property type="entry name" value="Tetratricopeptide repeat domain"/>
    <property type="match status" value="1"/>
</dbReference>
<feature type="region of interest" description="Disordered" evidence="1">
    <location>
        <begin position="328"/>
        <end position="347"/>
    </location>
</feature>
<feature type="compositionally biased region" description="Pro residues" evidence="1">
    <location>
        <begin position="356"/>
        <end position="367"/>
    </location>
</feature>
<keyword evidence="3" id="KW-1185">Reference proteome</keyword>
<feature type="compositionally biased region" description="Low complexity" evidence="1">
    <location>
        <begin position="234"/>
        <end position="251"/>
    </location>
</feature>
<dbReference type="Proteomes" id="UP000249605">
    <property type="component" value="Plasmid unnamed2"/>
</dbReference>
<sequence length="482" mass="49607">MSARFGHDGAVWDIGTDCCLLRTGAVEGPADTTLEAWLGTRERAAAPMPQADAAPTRTVVIQKENEAETDWRLIPFIAAQASSGIPGQPILLSIAVTSPYGQPNPQHEAITYVLIDNLPPGTALSNGDKIADDTWRVRLEELPGLSMTLPPETAGSVTLQLTAVTDHGGGVIARQARDLTIPILVTATETAAADSAAVPDTEGTPPSAQDGSSRSIETAALGDRAETDPAESGRPAPQAAPEPSASDAAAPAPEPVAEPAPEAAPAREPEQPDEAAVMALPAAPAPVAAPEAVPEAPVIAAIPPSAETPPAETPEVEMPPAEIPVAVQPAEAPPPLPEPEPEPEAAAPAATVALAVPPPAAAPPPAPERAQPQEEAAQRPARLPSAVAETTLMKRGDDLFAQGDLAGARLYYEMVAETGSAAAALALGRTHDPLVHERLRVRGLPSDPEQAAVWYRRAMAAGSGDAEQQLQKLTVWVAGKSR</sequence>
<dbReference type="RefSeq" id="WP_111069556.1">
    <property type="nucleotide sequence ID" value="NZ_CP029832.1"/>
</dbReference>
<dbReference type="AlphaFoldDB" id="A0A2U9SGC5"/>
<protein>
    <recommendedName>
        <fullName evidence="4">Sel1 repeat family protein</fullName>
    </recommendedName>
</protein>
<name>A0A2U9SGC5_9PROT</name>
<dbReference type="KEGG" id="azm:DM194_21285"/>
<feature type="region of interest" description="Disordered" evidence="1">
    <location>
        <begin position="356"/>
        <end position="384"/>
    </location>
</feature>
<feature type="region of interest" description="Disordered" evidence="1">
    <location>
        <begin position="191"/>
        <end position="274"/>
    </location>
</feature>
<dbReference type="OrthoDB" id="7284792at2"/>